<dbReference type="Proteomes" id="UP001066276">
    <property type="component" value="Chromosome 8"/>
</dbReference>
<name>A0AAV7NVL3_PLEWA</name>
<comment type="caution">
    <text evidence="2">The sequence shown here is derived from an EMBL/GenBank/DDBJ whole genome shotgun (WGS) entry which is preliminary data.</text>
</comment>
<accession>A0AAV7NVL3</accession>
<feature type="compositionally biased region" description="Basic and acidic residues" evidence="1">
    <location>
        <begin position="19"/>
        <end position="37"/>
    </location>
</feature>
<evidence type="ECO:0000313" key="2">
    <source>
        <dbReference type="EMBL" id="KAJ1119504.1"/>
    </source>
</evidence>
<dbReference type="EMBL" id="JANPWB010000012">
    <property type="protein sequence ID" value="KAJ1119504.1"/>
    <property type="molecule type" value="Genomic_DNA"/>
</dbReference>
<evidence type="ECO:0000313" key="3">
    <source>
        <dbReference type="Proteomes" id="UP001066276"/>
    </source>
</evidence>
<feature type="compositionally biased region" description="Basic and acidic residues" evidence="1">
    <location>
        <begin position="83"/>
        <end position="102"/>
    </location>
</feature>
<feature type="compositionally biased region" description="Basic and acidic residues" evidence="1">
    <location>
        <begin position="44"/>
        <end position="63"/>
    </location>
</feature>
<feature type="region of interest" description="Disordered" evidence="1">
    <location>
        <begin position="1"/>
        <end position="115"/>
    </location>
</feature>
<keyword evidence="3" id="KW-1185">Reference proteome</keyword>
<dbReference type="AlphaFoldDB" id="A0AAV7NVL3"/>
<sequence length="125" mass="13871">MIAECPRGTRRSSLPPDVSVRDDIGAKQGVKRTDNVKGRRNGKLKSEEEKRTEDAERMDRGNLQRELGNQQGRKGGPGKKKKGLDCSENEVRPRVRAGEGETGRPATLLEESGFSRYGDKWASDC</sequence>
<proteinExistence type="predicted"/>
<gene>
    <name evidence="2" type="ORF">NDU88_007689</name>
</gene>
<evidence type="ECO:0000256" key="1">
    <source>
        <dbReference type="SAM" id="MobiDB-lite"/>
    </source>
</evidence>
<reference evidence="2" key="1">
    <citation type="journal article" date="2022" name="bioRxiv">
        <title>Sequencing and chromosome-scale assembly of the giantPleurodeles waltlgenome.</title>
        <authorList>
            <person name="Brown T."/>
            <person name="Elewa A."/>
            <person name="Iarovenko S."/>
            <person name="Subramanian E."/>
            <person name="Araus A.J."/>
            <person name="Petzold A."/>
            <person name="Susuki M."/>
            <person name="Suzuki K.-i.T."/>
            <person name="Hayashi T."/>
            <person name="Toyoda A."/>
            <person name="Oliveira C."/>
            <person name="Osipova E."/>
            <person name="Leigh N.D."/>
            <person name="Simon A."/>
            <person name="Yun M.H."/>
        </authorList>
    </citation>
    <scope>NUCLEOTIDE SEQUENCE</scope>
    <source>
        <strain evidence="2">20211129_DDA</strain>
        <tissue evidence="2">Liver</tissue>
    </source>
</reference>
<protein>
    <submittedName>
        <fullName evidence="2">Uncharacterized protein</fullName>
    </submittedName>
</protein>
<organism evidence="2 3">
    <name type="scientific">Pleurodeles waltl</name>
    <name type="common">Iberian ribbed newt</name>
    <dbReference type="NCBI Taxonomy" id="8319"/>
    <lineage>
        <taxon>Eukaryota</taxon>
        <taxon>Metazoa</taxon>
        <taxon>Chordata</taxon>
        <taxon>Craniata</taxon>
        <taxon>Vertebrata</taxon>
        <taxon>Euteleostomi</taxon>
        <taxon>Amphibia</taxon>
        <taxon>Batrachia</taxon>
        <taxon>Caudata</taxon>
        <taxon>Salamandroidea</taxon>
        <taxon>Salamandridae</taxon>
        <taxon>Pleurodelinae</taxon>
        <taxon>Pleurodeles</taxon>
    </lineage>
</organism>